<sequence length="109" mass="12194">MDARTPVVAEQLLLIERELRLQGWWDAQAPDAQALSSQLPFSVDTLAFEQWLQWIFLPRMKQLLEAGAQLPSVSGIQSMAEQVYDGQPDKARGLIKLLGEFDQLIVGAT</sequence>
<evidence type="ECO:0000313" key="3">
    <source>
        <dbReference type="Proteomes" id="UP001292571"/>
    </source>
</evidence>
<gene>
    <name evidence="2" type="ORF">SOP97_10165</name>
</gene>
<dbReference type="SUPFAM" id="SSF158452">
    <property type="entry name" value="YqcC-like"/>
    <property type="match status" value="1"/>
</dbReference>
<feature type="domain" description="YqcC-like" evidence="1">
    <location>
        <begin position="8"/>
        <end position="104"/>
    </location>
</feature>
<evidence type="ECO:0000259" key="1">
    <source>
        <dbReference type="Pfam" id="PF04287"/>
    </source>
</evidence>
<dbReference type="RefSeq" id="WP_322949150.1">
    <property type="nucleotide sequence ID" value="NZ_JAYEET010000035.1"/>
</dbReference>
<evidence type="ECO:0000313" key="2">
    <source>
        <dbReference type="EMBL" id="MEA1606174.1"/>
    </source>
</evidence>
<accession>A0ABU5P937</accession>
<dbReference type="Gene3D" id="1.20.1440.40">
    <property type="entry name" value="YqcC-like"/>
    <property type="match status" value="1"/>
</dbReference>
<reference evidence="2 3" key="1">
    <citation type="submission" date="2023-12" db="EMBL/GenBank/DDBJ databases">
        <title>Pseudomonas sp. T5W1.</title>
        <authorList>
            <person name="Maltman C."/>
        </authorList>
    </citation>
    <scope>NUCLEOTIDE SEQUENCE [LARGE SCALE GENOMIC DNA]</scope>
    <source>
        <strain evidence="2 3">T5W1</strain>
    </source>
</reference>
<dbReference type="Pfam" id="PF04287">
    <property type="entry name" value="DUF446"/>
    <property type="match status" value="1"/>
</dbReference>
<dbReference type="EMBL" id="JAYEET010000035">
    <property type="protein sequence ID" value="MEA1606174.1"/>
    <property type="molecule type" value="Genomic_DNA"/>
</dbReference>
<proteinExistence type="predicted"/>
<dbReference type="PANTHER" id="PTHR39586:SF1">
    <property type="entry name" value="CYTOPLASMIC PROTEIN"/>
    <property type="match status" value="1"/>
</dbReference>
<dbReference type="InterPro" id="IPR023376">
    <property type="entry name" value="YqcC-like_dom"/>
</dbReference>
<protein>
    <submittedName>
        <fullName evidence="2">YqcC family protein</fullName>
    </submittedName>
</protein>
<keyword evidence="3" id="KW-1185">Reference proteome</keyword>
<comment type="caution">
    <text evidence="2">The sequence shown here is derived from an EMBL/GenBank/DDBJ whole genome shotgun (WGS) entry which is preliminary data.</text>
</comment>
<dbReference type="InterPro" id="IPR036814">
    <property type="entry name" value="YqcC-like_sf"/>
</dbReference>
<dbReference type="PANTHER" id="PTHR39586">
    <property type="entry name" value="CYTOPLASMIC PROTEIN-RELATED"/>
    <property type="match status" value="1"/>
</dbReference>
<dbReference type="Proteomes" id="UP001292571">
    <property type="component" value="Unassembled WGS sequence"/>
</dbReference>
<dbReference type="InterPro" id="IPR007384">
    <property type="entry name" value="UCP006257"/>
</dbReference>
<organism evidence="2 3">
    <name type="scientific">Pseudomonas spirodelae</name>
    <dbReference type="NCBI Taxonomy" id="3101751"/>
    <lineage>
        <taxon>Bacteria</taxon>
        <taxon>Pseudomonadati</taxon>
        <taxon>Pseudomonadota</taxon>
        <taxon>Gammaproteobacteria</taxon>
        <taxon>Pseudomonadales</taxon>
        <taxon>Pseudomonadaceae</taxon>
        <taxon>Pseudomonas</taxon>
    </lineage>
</organism>
<dbReference type="PIRSF" id="PIRSF006257">
    <property type="entry name" value="UCP006257"/>
    <property type="match status" value="1"/>
</dbReference>
<name>A0ABU5P937_9PSED</name>